<evidence type="ECO:0000313" key="1">
    <source>
        <dbReference type="EMBL" id="CAH2397098.1"/>
    </source>
</evidence>
<name>A0ABM9DKF9_9HYPH</name>
<keyword evidence="2" id="KW-1185">Reference proteome</keyword>
<gene>
    <name evidence="1" type="ORF">MES5069_1610002</name>
</gene>
<protein>
    <submittedName>
        <fullName evidence="1">Uncharacterized protein</fullName>
    </submittedName>
</protein>
<accession>A0ABM9DKF9</accession>
<organism evidence="1 2">
    <name type="scientific">Mesorhizobium escarrei</name>
    <dbReference type="NCBI Taxonomy" id="666018"/>
    <lineage>
        <taxon>Bacteria</taxon>
        <taxon>Pseudomonadati</taxon>
        <taxon>Pseudomonadota</taxon>
        <taxon>Alphaproteobacteria</taxon>
        <taxon>Hyphomicrobiales</taxon>
        <taxon>Phyllobacteriaceae</taxon>
        <taxon>Mesorhizobium</taxon>
    </lineage>
</organism>
<reference evidence="1 2" key="1">
    <citation type="submission" date="2022-03" db="EMBL/GenBank/DDBJ databases">
        <authorList>
            <person name="Brunel B."/>
        </authorList>
    </citation>
    <scope>NUCLEOTIDE SEQUENCE [LARGE SCALE GENOMIC DNA]</scope>
    <source>
        <strain evidence="1">STM5069sample</strain>
    </source>
</reference>
<dbReference type="EMBL" id="CAKXZT010000070">
    <property type="protein sequence ID" value="CAH2397098.1"/>
    <property type="molecule type" value="Genomic_DNA"/>
</dbReference>
<comment type="caution">
    <text evidence="1">The sequence shown here is derived from an EMBL/GenBank/DDBJ whole genome shotgun (WGS) entry which is preliminary data.</text>
</comment>
<sequence>MHDAGKHPTADKSARAARWGGFDRFVTWDPVVQTRPFNGSI</sequence>
<evidence type="ECO:0000313" key="2">
    <source>
        <dbReference type="Proteomes" id="UP001153050"/>
    </source>
</evidence>
<dbReference type="Proteomes" id="UP001153050">
    <property type="component" value="Unassembled WGS sequence"/>
</dbReference>
<proteinExistence type="predicted"/>